<feature type="signal peptide" evidence="1">
    <location>
        <begin position="1"/>
        <end position="43"/>
    </location>
</feature>
<name>A0AAX3YU25_RHOOP</name>
<dbReference type="InterPro" id="IPR005152">
    <property type="entry name" value="Lipase_secreted"/>
</dbReference>
<dbReference type="InterPro" id="IPR029058">
    <property type="entry name" value="AB_hydrolase_fold"/>
</dbReference>
<dbReference type="SUPFAM" id="SSF53474">
    <property type="entry name" value="alpha/beta-Hydrolases"/>
    <property type="match status" value="1"/>
</dbReference>
<dbReference type="PANTHER" id="PTHR34853:SF1">
    <property type="entry name" value="LIPASE 5"/>
    <property type="match status" value="1"/>
</dbReference>
<dbReference type="GO" id="GO:0004806">
    <property type="term" value="F:triacylglycerol lipase activity"/>
    <property type="evidence" value="ECO:0007669"/>
    <property type="project" value="InterPro"/>
</dbReference>
<dbReference type="EMBL" id="CP130956">
    <property type="protein sequence ID" value="WLF51668.1"/>
    <property type="molecule type" value="Genomic_DNA"/>
</dbReference>
<dbReference type="Pfam" id="PF03583">
    <property type="entry name" value="LIP"/>
    <property type="match status" value="1"/>
</dbReference>
<keyword evidence="1" id="KW-0732">Signal</keyword>
<dbReference type="EMBL" id="CP130956">
    <property type="protein sequence ID" value="WLF52535.1"/>
    <property type="molecule type" value="Genomic_DNA"/>
</dbReference>
<evidence type="ECO:0000313" key="2">
    <source>
        <dbReference type="EMBL" id="WLF51668.1"/>
    </source>
</evidence>
<evidence type="ECO:0000313" key="4">
    <source>
        <dbReference type="Proteomes" id="UP001231166"/>
    </source>
</evidence>
<geneLocation type="plasmid" evidence="3 4">
    <name>pRho-VOC14-L</name>
</geneLocation>
<dbReference type="Gene3D" id="3.40.50.1820">
    <property type="entry name" value="alpha/beta hydrolase"/>
    <property type="match status" value="1"/>
</dbReference>
<reference evidence="3" key="1">
    <citation type="submission" date="2023-07" db="EMBL/GenBank/DDBJ databases">
        <title>Genomic analysis of Rhodococcus opacus VOC-14 with glycol ethers degradation activity.</title>
        <authorList>
            <person name="Narkevich D.A."/>
            <person name="Hlushen A.M."/>
            <person name="Akhremchuk A.E."/>
            <person name="Sikolenko M.A."/>
            <person name="Valentovich L.N."/>
        </authorList>
    </citation>
    <scope>NUCLEOTIDE SEQUENCE</scope>
    <source>
        <strain evidence="3">VOC-14</strain>
        <plasmid evidence="3">pRho-VOC14-L</plasmid>
    </source>
</reference>
<dbReference type="RefSeq" id="WP_304710814.1">
    <property type="nucleotide sequence ID" value="NZ_CP130956.1"/>
</dbReference>
<keyword evidence="3" id="KW-0378">Hydrolase</keyword>
<dbReference type="Proteomes" id="UP001231166">
    <property type="component" value="Plasmid pRho-VOC14-L"/>
</dbReference>
<feature type="chain" id="PRO_5043298847" evidence="1">
    <location>
        <begin position="44"/>
        <end position="436"/>
    </location>
</feature>
<evidence type="ECO:0000313" key="3">
    <source>
        <dbReference type="EMBL" id="WLF52535.1"/>
    </source>
</evidence>
<dbReference type="Gene3D" id="1.10.260.130">
    <property type="match status" value="1"/>
</dbReference>
<accession>A0AAX3YU25</accession>
<organism evidence="3 4">
    <name type="scientific">Rhodococcus opacus</name>
    <name type="common">Nocardia opaca</name>
    <dbReference type="NCBI Taxonomy" id="37919"/>
    <lineage>
        <taxon>Bacteria</taxon>
        <taxon>Bacillati</taxon>
        <taxon>Actinomycetota</taxon>
        <taxon>Actinomycetes</taxon>
        <taxon>Mycobacteriales</taxon>
        <taxon>Nocardiaceae</taxon>
        <taxon>Rhodococcus</taxon>
    </lineage>
</organism>
<sequence>MIHNITDIPRRVRMNRRRFRAVTAAAVTLAAVAMFGSAGQVVAEPATAAAADFYLPPNPLPAGNSGDLIRSEPFRPLGGSPLAALVPAASATRIMYLSSDTVGAPVAVTGTILEPTATWSGSGPRPLVSYTFGTIGAGDNCAPSKLIADGITIDGAGTPMPNLYILDVVSLLARGITVVVTDYEGLGTPGAHTYLQPVPEAHAVLDATRAAIRFGAATPHAPVGIWGYSQGGSAAGGAAQLARSYAPDLNLAGTVVGAPPANVASTLSNLDGKALTDAIGFFLNGLLASHPEFTDAVTTMLNSTGIDFLHRTATECDVNALLHAYQPTSSLTVSGRPITDELQANSAIRAVLDSFNLGTPAPADPVLLAQNINDDVTPAADTYALENAWRGAGADVTVAHLDTPPLLPQLGAAGHAAGLLLDNPTAVQWLIDRFNH</sequence>
<dbReference type="GO" id="GO:0016042">
    <property type="term" value="P:lipid catabolic process"/>
    <property type="evidence" value="ECO:0007669"/>
    <property type="project" value="InterPro"/>
</dbReference>
<proteinExistence type="predicted"/>
<dbReference type="PANTHER" id="PTHR34853">
    <property type="match status" value="1"/>
</dbReference>
<dbReference type="AlphaFoldDB" id="A0AAX3YU25"/>
<gene>
    <name evidence="2" type="ORF">Q5707_39865</name>
    <name evidence="3" type="ORF">Q5707_45130</name>
</gene>
<protein>
    <submittedName>
        <fullName evidence="3">Alpha/beta fold hydrolase</fullName>
    </submittedName>
</protein>
<keyword evidence="3" id="KW-0614">Plasmid</keyword>
<evidence type="ECO:0000256" key="1">
    <source>
        <dbReference type="SAM" id="SignalP"/>
    </source>
</evidence>
<dbReference type="PIRSF" id="PIRSF029171">
    <property type="entry name" value="Esterase_LipA"/>
    <property type="match status" value="1"/>
</dbReference>